<evidence type="ECO:0000313" key="2">
    <source>
        <dbReference type="EMBL" id="AJG20783.1"/>
    </source>
</evidence>
<dbReference type="InterPro" id="IPR014748">
    <property type="entry name" value="Enoyl-CoA_hydra_C"/>
</dbReference>
<dbReference type="Proteomes" id="UP000031843">
    <property type="component" value="Chromosome main"/>
</dbReference>
<accession>A0A0C4YD09</accession>
<proteinExistence type="inferred from homology"/>
<dbReference type="EC" id="4.2.1.17" evidence="2"/>
<dbReference type="Gene3D" id="1.10.12.10">
    <property type="entry name" value="Lyase 2-enoyl-coa Hydratase, Chain A, domain 2"/>
    <property type="match status" value="1"/>
</dbReference>
<dbReference type="AlphaFoldDB" id="A0A0C4YD09"/>
<dbReference type="GO" id="GO:0004300">
    <property type="term" value="F:enoyl-CoA hydratase activity"/>
    <property type="evidence" value="ECO:0007669"/>
    <property type="project" value="UniProtKB-EC"/>
</dbReference>
<dbReference type="InterPro" id="IPR029045">
    <property type="entry name" value="ClpP/crotonase-like_dom_sf"/>
</dbReference>
<organism evidence="2 3">
    <name type="scientific">Cupriavidus basilensis</name>
    <dbReference type="NCBI Taxonomy" id="68895"/>
    <lineage>
        <taxon>Bacteria</taxon>
        <taxon>Pseudomonadati</taxon>
        <taxon>Pseudomonadota</taxon>
        <taxon>Betaproteobacteria</taxon>
        <taxon>Burkholderiales</taxon>
        <taxon>Burkholderiaceae</taxon>
        <taxon>Cupriavidus</taxon>
    </lineage>
</organism>
<gene>
    <name evidence="2" type="ORF">RR42_m3416</name>
</gene>
<dbReference type="EMBL" id="CP010536">
    <property type="protein sequence ID" value="AJG20783.1"/>
    <property type="molecule type" value="Genomic_DNA"/>
</dbReference>
<dbReference type="PANTHER" id="PTHR42964:SF1">
    <property type="entry name" value="POLYKETIDE BIOSYNTHESIS ENOYL-COA HYDRATASE PKSH-RELATED"/>
    <property type="match status" value="1"/>
</dbReference>
<dbReference type="KEGG" id="cbw:RR42_m3416"/>
<evidence type="ECO:0000256" key="1">
    <source>
        <dbReference type="ARBA" id="ARBA00005254"/>
    </source>
</evidence>
<dbReference type="Gene3D" id="3.90.226.10">
    <property type="entry name" value="2-enoyl-CoA Hydratase, Chain A, domain 1"/>
    <property type="match status" value="1"/>
</dbReference>
<dbReference type="SUPFAM" id="SSF52096">
    <property type="entry name" value="ClpP/crotonase"/>
    <property type="match status" value="1"/>
</dbReference>
<evidence type="ECO:0000313" key="3">
    <source>
        <dbReference type="Proteomes" id="UP000031843"/>
    </source>
</evidence>
<dbReference type="InterPro" id="IPR001753">
    <property type="entry name" value="Enoyl-CoA_hydra/iso"/>
</dbReference>
<dbReference type="STRING" id="68895.RR42_m3416"/>
<sequence length="270" mass="27882">MEEPMQQSEGVSWGVAGHIGRITLCRPEHANSLTLAASRALVRAIGEVLESQPRVVLLAAQGRIFCAGGNIDEFAAAGTALDTLVDDILTPLHPALYRLATAPMPVVAALGGPVAGAGIGLALCADFVLGAASTALRTGYAAIGLSPDAGASYFLARRVGALRAQQWLMLGETIDAQRCLQHGVIDALHPDAELADAAEALVARLAGAAGGSLDAIKRLCSGLPARGLQEHLALEHQLLAACASSGDAREGVRAFVEKRPPRFTRGEAPH</sequence>
<name>A0A0C4YD09_9BURK</name>
<reference evidence="2 3" key="1">
    <citation type="journal article" date="2015" name="Genome Announc.">
        <title>Complete Genome Sequence of Cupriavidus basilensis 4G11, Isolated from the Oak Ridge Field Research Center Site.</title>
        <authorList>
            <person name="Ray J."/>
            <person name="Waters R.J."/>
            <person name="Skerker J.M."/>
            <person name="Kuehl J.V."/>
            <person name="Price M.N."/>
            <person name="Huang J."/>
            <person name="Chakraborty R."/>
            <person name="Arkin A.P."/>
            <person name="Deutschbauer A."/>
        </authorList>
    </citation>
    <scope>NUCLEOTIDE SEQUENCE [LARGE SCALE GENOMIC DNA]</scope>
    <source>
        <strain evidence="2">4G11</strain>
    </source>
</reference>
<comment type="similarity">
    <text evidence="1">Belongs to the enoyl-CoA hydratase/isomerase family.</text>
</comment>
<keyword evidence="3" id="KW-1185">Reference proteome</keyword>
<dbReference type="InterPro" id="IPR051683">
    <property type="entry name" value="Enoyl-CoA_Hydratase/Isomerase"/>
</dbReference>
<dbReference type="CDD" id="cd06558">
    <property type="entry name" value="crotonase-like"/>
    <property type="match status" value="1"/>
</dbReference>
<dbReference type="Pfam" id="PF00378">
    <property type="entry name" value="ECH_1"/>
    <property type="match status" value="1"/>
</dbReference>
<keyword evidence="2" id="KW-0456">Lyase</keyword>
<dbReference type="PANTHER" id="PTHR42964">
    <property type="entry name" value="ENOYL-COA HYDRATASE"/>
    <property type="match status" value="1"/>
</dbReference>
<protein>
    <submittedName>
        <fullName evidence="2">Enoyl-CoA hydratase</fullName>
        <ecNumber evidence="2">4.2.1.17</ecNumber>
    </submittedName>
</protein>